<keyword evidence="1" id="KW-1133">Transmembrane helix</keyword>
<keyword evidence="1" id="KW-0472">Membrane</keyword>
<evidence type="ECO:0000256" key="1">
    <source>
        <dbReference type="SAM" id="Phobius"/>
    </source>
</evidence>
<sequence>MSAGVLELVVEHGDSAVRHNPLVLPRRATPANPLGRAIVPTEQLAALTSSIFAVIISLGSLIVSYLSFKRSGPQLSVEVEGVIERANKNVASISHVGLTVTNSGQAAIQIKVVGFEVSYKRGWFRWRLGTRCETRVKSGTTRLEGYHSKSCYFHAPLFVLSLFHNKGRDAWLRGVAYTGSGKRIVSRPVKVSRYALSDGFSTSWGSIRKRHVLPSMLTLRIWASVHLPERISSKVGLPPRYKNRQKWREWRLDRIEFLEKGEAPPKEVELIDG</sequence>
<accession>A0A1C5IBH7</accession>
<evidence type="ECO:0000313" key="3">
    <source>
        <dbReference type="Proteomes" id="UP000198221"/>
    </source>
</evidence>
<name>A0A1C5IBH7_9ACTN</name>
<keyword evidence="1" id="KW-0812">Transmembrane</keyword>
<feature type="transmembrane region" description="Helical" evidence="1">
    <location>
        <begin position="44"/>
        <end position="66"/>
    </location>
</feature>
<organism evidence="2 3">
    <name type="scientific">Micromonospora inositola</name>
    <dbReference type="NCBI Taxonomy" id="47865"/>
    <lineage>
        <taxon>Bacteria</taxon>
        <taxon>Bacillati</taxon>
        <taxon>Actinomycetota</taxon>
        <taxon>Actinomycetes</taxon>
        <taxon>Micromonosporales</taxon>
        <taxon>Micromonosporaceae</taxon>
        <taxon>Micromonospora</taxon>
    </lineage>
</organism>
<proteinExistence type="predicted"/>
<gene>
    <name evidence="2" type="ORF">GA0070613_2539</name>
</gene>
<keyword evidence="3" id="KW-1185">Reference proteome</keyword>
<evidence type="ECO:0000313" key="2">
    <source>
        <dbReference type="EMBL" id="SCG55401.1"/>
    </source>
</evidence>
<dbReference type="EMBL" id="LT607754">
    <property type="protein sequence ID" value="SCG55401.1"/>
    <property type="molecule type" value="Genomic_DNA"/>
</dbReference>
<reference evidence="3" key="1">
    <citation type="submission" date="2016-06" db="EMBL/GenBank/DDBJ databases">
        <authorList>
            <person name="Varghese N."/>
            <person name="Submissions Spin"/>
        </authorList>
    </citation>
    <scope>NUCLEOTIDE SEQUENCE [LARGE SCALE GENOMIC DNA]</scope>
    <source>
        <strain evidence="3">DSM 43819</strain>
    </source>
</reference>
<protein>
    <submittedName>
        <fullName evidence="2">Uncharacterized protein</fullName>
    </submittedName>
</protein>
<dbReference type="Proteomes" id="UP000198221">
    <property type="component" value="Chromosome I"/>
</dbReference>
<dbReference type="AlphaFoldDB" id="A0A1C5IBH7"/>